<feature type="transmembrane region" description="Helical" evidence="7">
    <location>
        <begin position="438"/>
        <end position="465"/>
    </location>
</feature>
<reference evidence="10" key="1">
    <citation type="journal article" date="2014" name="Int. J. Syst. Evol. Microbiol.">
        <title>Complete genome sequence of Corynebacterium casei LMG S-19264T (=DSM 44701T), isolated from a smear-ripened cheese.</title>
        <authorList>
            <consortium name="US DOE Joint Genome Institute (JGI-PGF)"/>
            <person name="Walter F."/>
            <person name="Albersmeier A."/>
            <person name="Kalinowski J."/>
            <person name="Ruckert C."/>
        </authorList>
    </citation>
    <scope>NUCLEOTIDE SEQUENCE</scope>
    <source>
        <strain evidence="10">CCM 7684</strain>
    </source>
</reference>
<feature type="transmembrane region" description="Helical" evidence="7">
    <location>
        <begin position="302"/>
        <end position="320"/>
    </location>
</feature>
<feature type="domain" description="ComEC/Rec2-related protein" evidence="8">
    <location>
        <begin position="240"/>
        <end position="525"/>
    </location>
</feature>
<keyword evidence="4 7" id="KW-1133">Transmembrane helix</keyword>
<evidence type="ECO:0000256" key="4">
    <source>
        <dbReference type="ARBA" id="ARBA00022989"/>
    </source>
</evidence>
<evidence type="ECO:0000313" key="11">
    <source>
        <dbReference type="Proteomes" id="UP000602745"/>
    </source>
</evidence>
<dbReference type="InterPro" id="IPR004477">
    <property type="entry name" value="ComEC_N"/>
</dbReference>
<dbReference type="NCBIfam" id="TIGR00360">
    <property type="entry name" value="ComEC_N-term"/>
    <property type="match status" value="1"/>
</dbReference>
<reference evidence="10" key="2">
    <citation type="submission" date="2020-09" db="EMBL/GenBank/DDBJ databases">
        <authorList>
            <person name="Sun Q."/>
            <person name="Sedlacek I."/>
        </authorList>
    </citation>
    <scope>NUCLEOTIDE SEQUENCE</scope>
    <source>
        <strain evidence="10">CCM 7684</strain>
    </source>
</reference>
<dbReference type="Proteomes" id="UP000602745">
    <property type="component" value="Unassembled WGS sequence"/>
</dbReference>
<organism evidence="10 11">
    <name type="scientific">Agaricicola taiwanensis</name>
    <dbReference type="NCBI Taxonomy" id="591372"/>
    <lineage>
        <taxon>Bacteria</taxon>
        <taxon>Pseudomonadati</taxon>
        <taxon>Pseudomonadota</taxon>
        <taxon>Alphaproteobacteria</taxon>
        <taxon>Rhodobacterales</taxon>
        <taxon>Paracoccaceae</taxon>
        <taxon>Agaricicola</taxon>
    </lineage>
</organism>
<keyword evidence="11" id="KW-1185">Reference proteome</keyword>
<feature type="transmembrane region" description="Helical" evidence="7">
    <location>
        <begin position="365"/>
        <end position="385"/>
    </location>
</feature>
<feature type="transmembrane region" description="Helical" evidence="7">
    <location>
        <begin position="529"/>
        <end position="546"/>
    </location>
</feature>
<evidence type="ECO:0000256" key="5">
    <source>
        <dbReference type="ARBA" id="ARBA00023136"/>
    </source>
</evidence>
<evidence type="ECO:0000256" key="7">
    <source>
        <dbReference type="SAM" id="Phobius"/>
    </source>
</evidence>
<comment type="caution">
    <text evidence="10">The sequence shown here is derived from an EMBL/GenBank/DDBJ whole genome shotgun (WGS) entry which is preliminary data.</text>
</comment>
<feature type="transmembrane region" description="Helical" evidence="7">
    <location>
        <begin position="406"/>
        <end position="432"/>
    </location>
</feature>
<evidence type="ECO:0000256" key="6">
    <source>
        <dbReference type="SAM" id="MobiDB-lite"/>
    </source>
</evidence>
<keyword evidence="3 7" id="KW-0812">Transmembrane</keyword>
<dbReference type="RefSeq" id="WP_188409775.1">
    <property type="nucleotide sequence ID" value="NZ_BMCP01000002.1"/>
</dbReference>
<dbReference type="AlphaFoldDB" id="A0A8J2YI49"/>
<name>A0A8J2YI49_9RHOB</name>
<evidence type="ECO:0000259" key="9">
    <source>
        <dbReference type="Pfam" id="PF13567"/>
    </source>
</evidence>
<feature type="transmembrane region" description="Helical" evidence="7">
    <location>
        <begin position="504"/>
        <end position="522"/>
    </location>
</feature>
<sequence>MRPWPRFADLLAEEREWGRLFLWLPVLFGCGVLLFFGAGQNPNGFLSATLSGMLAAAAFLARRREFSGPVLIGAALIAFGFTSAAIRTENVKAPILERPARATVTGLVEHVEPRARGYRILIAVERFDSRARVSAPVKLRAIVSRKGSEPPVGARIAVDGLWRPPPGAVRPGGYDWSRDAFFLRIGAVGLTEGPPRIVDRAAALPLGLAFDKAVTETRGAIAERIKAAVSGAAGAIAVSLVVGERGAIPESINEDMRVAGLSHVLSISGLHMALFAGAVFWALRLSLVLWTPIPLRHPIKKWAAVAAIFAAYGYLLLAGAEIAAQRSFLMAAIAFLAIVLDRAAISLRSVALAALALMILMPEVLLSISFQMSFAAVLALVALYDHWKHRHHQREERRERSGVTRYLVLALATTAVTTLVAGLATAPFGAFYFQRSGIYSLLANLAALPIVSILIMPFAVIGLALTPFRLDAPAWQIMGWGVDGMIKVADVVAGLPGAAVHTSAFGSIPFLLMIAALIWLCLWRTLLRWLAALPLVAAFVALTFSTKPDIYIEPEGRAMAVRHPDGDLRITGIRFARFAGESWLAADGDARKISDRHITSDVSCDRTACRLTLPDGRAAVLAWTYQALKTDCARADLIVTRLVAPPECRAMTTVIDARDLASRGAIALTLDDGKFLLRSAREPHEERYWFNRPRVRSPLFVEPQEDDTRVEGGSQDPYDGIAQ</sequence>
<dbReference type="GO" id="GO:0005886">
    <property type="term" value="C:plasma membrane"/>
    <property type="evidence" value="ECO:0007669"/>
    <property type="project" value="UniProtKB-SubCell"/>
</dbReference>
<feature type="transmembrane region" description="Helical" evidence="7">
    <location>
        <begin position="44"/>
        <end position="61"/>
    </location>
</feature>
<dbReference type="PANTHER" id="PTHR30619">
    <property type="entry name" value="DNA INTERNALIZATION/COMPETENCE PROTEIN COMEC/REC2"/>
    <property type="match status" value="1"/>
</dbReference>
<dbReference type="Pfam" id="PF13567">
    <property type="entry name" value="DUF4131"/>
    <property type="match status" value="1"/>
</dbReference>
<keyword evidence="5 7" id="KW-0472">Membrane</keyword>
<dbReference type="EMBL" id="BMCP01000002">
    <property type="protein sequence ID" value="GGE44435.1"/>
    <property type="molecule type" value="Genomic_DNA"/>
</dbReference>
<feature type="transmembrane region" description="Helical" evidence="7">
    <location>
        <begin position="20"/>
        <end position="38"/>
    </location>
</feature>
<comment type="subcellular location">
    <subcellularLocation>
        <location evidence="1">Cell membrane</location>
        <topology evidence="1">Multi-pass membrane protein</topology>
    </subcellularLocation>
</comment>
<feature type="transmembrane region" description="Helical" evidence="7">
    <location>
        <begin position="477"/>
        <end position="498"/>
    </location>
</feature>
<dbReference type="Pfam" id="PF03772">
    <property type="entry name" value="Competence"/>
    <property type="match status" value="1"/>
</dbReference>
<evidence type="ECO:0000259" key="8">
    <source>
        <dbReference type="Pfam" id="PF03772"/>
    </source>
</evidence>
<feature type="region of interest" description="Disordered" evidence="6">
    <location>
        <begin position="700"/>
        <end position="723"/>
    </location>
</feature>
<gene>
    <name evidence="10" type="ORF">GCM10007276_21960</name>
</gene>
<evidence type="ECO:0000256" key="2">
    <source>
        <dbReference type="ARBA" id="ARBA00022475"/>
    </source>
</evidence>
<proteinExistence type="predicted"/>
<evidence type="ECO:0000313" key="10">
    <source>
        <dbReference type="EMBL" id="GGE44435.1"/>
    </source>
</evidence>
<feature type="transmembrane region" description="Helical" evidence="7">
    <location>
        <begin position="68"/>
        <end position="86"/>
    </location>
</feature>
<evidence type="ECO:0000256" key="3">
    <source>
        <dbReference type="ARBA" id="ARBA00022692"/>
    </source>
</evidence>
<feature type="domain" description="DUF4131" evidence="9">
    <location>
        <begin position="42"/>
        <end position="195"/>
    </location>
</feature>
<accession>A0A8J2YI49</accession>
<keyword evidence="2" id="KW-1003">Cell membrane</keyword>
<protein>
    <submittedName>
        <fullName evidence="10">Competence protein ComEC</fullName>
    </submittedName>
</protein>
<dbReference type="PANTHER" id="PTHR30619:SF1">
    <property type="entry name" value="RECOMBINATION PROTEIN 2"/>
    <property type="match status" value="1"/>
</dbReference>
<dbReference type="InterPro" id="IPR025405">
    <property type="entry name" value="DUF4131"/>
</dbReference>
<evidence type="ECO:0000256" key="1">
    <source>
        <dbReference type="ARBA" id="ARBA00004651"/>
    </source>
</evidence>
<dbReference type="PROSITE" id="PS51257">
    <property type="entry name" value="PROKAR_LIPOPROTEIN"/>
    <property type="match status" value="1"/>
</dbReference>
<feature type="transmembrane region" description="Helical" evidence="7">
    <location>
        <begin position="332"/>
        <end position="359"/>
    </location>
</feature>
<dbReference type="InterPro" id="IPR052159">
    <property type="entry name" value="Competence_DNA_uptake"/>
</dbReference>
<feature type="transmembrane region" description="Helical" evidence="7">
    <location>
        <begin position="264"/>
        <end position="282"/>
    </location>
</feature>